<comment type="caution">
    <text evidence="4">The sequence shown here is derived from an EMBL/GenBank/DDBJ whole genome shotgun (WGS) entry which is preliminary data.</text>
</comment>
<dbReference type="PROSITE" id="PS50110">
    <property type="entry name" value="RESPONSE_REGULATORY"/>
    <property type="match status" value="1"/>
</dbReference>
<name>A1ZS93_MICM2</name>
<keyword evidence="5" id="KW-1185">Reference proteome</keyword>
<dbReference type="PANTHER" id="PTHR44591:SF3">
    <property type="entry name" value="RESPONSE REGULATORY DOMAIN-CONTAINING PROTEIN"/>
    <property type="match status" value="1"/>
</dbReference>
<evidence type="ECO:0000259" key="3">
    <source>
        <dbReference type="PROSITE" id="PS50110"/>
    </source>
</evidence>
<dbReference type="AlphaFoldDB" id="A1ZS93"/>
<keyword evidence="1 2" id="KW-0597">Phosphoprotein</keyword>
<dbReference type="Pfam" id="PF00072">
    <property type="entry name" value="Response_reg"/>
    <property type="match status" value="1"/>
</dbReference>
<dbReference type="Proteomes" id="UP000004095">
    <property type="component" value="Unassembled WGS sequence"/>
</dbReference>
<dbReference type="Gene3D" id="3.40.50.2300">
    <property type="match status" value="1"/>
</dbReference>
<dbReference type="InterPro" id="IPR011006">
    <property type="entry name" value="CheY-like_superfamily"/>
</dbReference>
<dbReference type="EMBL" id="AAWS01000030">
    <property type="protein sequence ID" value="EAY26816.1"/>
    <property type="molecule type" value="Genomic_DNA"/>
</dbReference>
<dbReference type="eggNOG" id="COG0745">
    <property type="taxonomic scope" value="Bacteria"/>
</dbReference>
<dbReference type="InterPro" id="IPR001789">
    <property type="entry name" value="Sig_transdc_resp-reg_receiver"/>
</dbReference>
<feature type="domain" description="Response regulatory" evidence="3">
    <location>
        <begin position="6"/>
        <end position="122"/>
    </location>
</feature>
<dbReference type="SMART" id="SM00448">
    <property type="entry name" value="REC"/>
    <property type="match status" value="1"/>
</dbReference>
<dbReference type="PANTHER" id="PTHR44591">
    <property type="entry name" value="STRESS RESPONSE REGULATOR PROTEIN 1"/>
    <property type="match status" value="1"/>
</dbReference>
<dbReference type="InterPro" id="IPR050595">
    <property type="entry name" value="Bact_response_regulator"/>
</dbReference>
<evidence type="ECO:0000313" key="5">
    <source>
        <dbReference type="Proteomes" id="UP000004095"/>
    </source>
</evidence>
<dbReference type="SUPFAM" id="SSF52172">
    <property type="entry name" value="CheY-like"/>
    <property type="match status" value="1"/>
</dbReference>
<dbReference type="OrthoDB" id="9789181at2"/>
<evidence type="ECO:0000313" key="4">
    <source>
        <dbReference type="EMBL" id="EAY26816.1"/>
    </source>
</evidence>
<proteinExistence type="predicted"/>
<reference evidence="4 5" key="1">
    <citation type="submission" date="2007-01" db="EMBL/GenBank/DDBJ databases">
        <authorList>
            <person name="Haygood M."/>
            <person name="Podell S."/>
            <person name="Anderson C."/>
            <person name="Hopkinson B."/>
            <person name="Roe K."/>
            <person name="Barbeau K."/>
            <person name="Gaasterland T."/>
            <person name="Ferriera S."/>
            <person name="Johnson J."/>
            <person name="Kravitz S."/>
            <person name="Beeson K."/>
            <person name="Sutton G."/>
            <person name="Rogers Y.-H."/>
            <person name="Friedman R."/>
            <person name="Frazier M."/>
            <person name="Venter J.C."/>
        </authorList>
    </citation>
    <scope>NUCLEOTIDE SEQUENCE [LARGE SCALE GENOMIC DNA]</scope>
    <source>
        <strain evidence="4 5">ATCC 23134</strain>
    </source>
</reference>
<dbReference type="GO" id="GO:0000160">
    <property type="term" value="P:phosphorelay signal transduction system"/>
    <property type="evidence" value="ECO:0007669"/>
    <property type="project" value="InterPro"/>
</dbReference>
<protein>
    <submittedName>
        <fullName evidence="4">Putative regulatory protein</fullName>
    </submittedName>
</protein>
<accession>A1ZS93</accession>
<sequence length="140" mass="16071">MSTKLTLALIEDNAIMRYMLESYLNEHFEVSEFNNGLAFFEWMEETGVPDIIVTDIKMPEMDGFELINLLKKSKLYQNIPVVMLSGLSDSNARIKCLQLGAEDYLTKPFNPAELLIKVQKIVKKNNSVNENFNPTLYQSK</sequence>
<feature type="modified residue" description="4-aspartylphosphate" evidence="2">
    <location>
        <position position="55"/>
    </location>
</feature>
<evidence type="ECO:0000256" key="2">
    <source>
        <dbReference type="PROSITE-ProRule" id="PRU00169"/>
    </source>
</evidence>
<dbReference type="RefSeq" id="WP_002700340.1">
    <property type="nucleotide sequence ID" value="NZ_AAWS01000030.1"/>
</dbReference>
<evidence type="ECO:0000256" key="1">
    <source>
        <dbReference type="ARBA" id="ARBA00022553"/>
    </source>
</evidence>
<gene>
    <name evidence="4" type="ORF">M23134_00782</name>
</gene>
<organism evidence="4 5">
    <name type="scientific">Microscilla marina ATCC 23134</name>
    <dbReference type="NCBI Taxonomy" id="313606"/>
    <lineage>
        <taxon>Bacteria</taxon>
        <taxon>Pseudomonadati</taxon>
        <taxon>Bacteroidota</taxon>
        <taxon>Cytophagia</taxon>
        <taxon>Cytophagales</taxon>
        <taxon>Microscillaceae</taxon>
        <taxon>Microscilla</taxon>
    </lineage>
</organism>